<evidence type="ECO:0000256" key="1">
    <source>
        <dbReference type="SAM" id="SignalP"/>
    </source>
</evidence>
<proteinExistence type="evidence at transcript level"/>
<dbReference type="InterPro" id="IPR009079">
    <property type="entry name" value="4_helix_cytokine-like_core"/>
</dbReference>
<name>A0A6M3CXK9_CTEID</name>
<reference evidence="2" key="1">
    <citation type="submission" date="2019-05" db="EMBL/GenBank/DDBJ databases">
        <authorList>
            <person name="Lv M."/>
        </authorList>
    </citation>
    <scope>NUCLEOTIDE SEQUENCE</scope>
</reference>
<accession>A0A6M3CXK9</accession>
<dbReference type="SMR" id="A0A6M3CXK9"/>
<organism evidence="2">
    <name type="scientific">Ctenopharyngodon idella</name>
    <name type="common">Grass carp</name>
    <name type="synonym">Leuciscus idella</name>
    <dbReference type="NCBI Taxonomy" id="7959"/>
    <lineage>
        <taxon>Eukaryota</taxon>
        <taxon>Metazoa</taxon>
        <taxon>Chordata</taxon>
        <taxon>Craniata</taxon>
        <taxon>Vertebrata</taxon>
        <taxon>Euteleostomi</taxon>
        <taxon>Actinopterygii</taxon>
        <taxon>Neopterygii</taxon>
        <taxon>Teleostei</taxon>
        <taxon>Ostariophysi</taxon>
        <taxon>Cypriniformes</taxon>
        <taxon>Xenocyprididae</taxon>
        <taxon>Xenocypridinae</taxon>
        <taxon>Ctenopharyngodon</taxon>
    </lineage>
</organism>
<protein>
    <submittedName>
        <fullName evidence="2">Interleukin-2</fullName>
    </submittedName>
</protein>
<feature type="chain" id="PRO_5026722920" evidence="1">
    <location>
        <begin position="21"/>
        <end position="141"/>
    </location>
</feature>
<feature type="signal peptide" evidence="1">
    <location>
        <begin position="1"/>
        <end position="20"/>
    </location>
</feature>
<gene>
    <name evidence="2" type="primary">IL-2</name>
</gene>
<dbReference type="AlphaFoldDB" id="A0A6M3CXK9"/>
<sequence precursor="true">MSALNWICALTLALVCSLSAQPVKRSIIAQDMFKTAFKGFKDGISAKCPKNTRLYSPDIQEDCLSSALKCTIAELKVLEVECNVTENDDFMMIYEGLNKEKWNTSSSSPRNCTCELYNQTHVKEFVENMERLVQLLYTRTQ</sequence>
<keyword evidence="1" id="KW-0732">Signal</keyword>
<dbReference type="SUPFAM" id="SSF47266">
    <property type="entry name" value="4-helical cytokines"/>
    <property type="match status" value="1"/>
</dbReference>
<evidence type="ECO:0000313" key="2">
    <source>
        <dbReference type="EMBL" id="QHT53620.1"/>
    </source>
</evidence>
<dbReference type="Gene3D" id="1.20.1250.70">
    <property type="entry name" value="Interleukin-15/Interleukin-21"/>
    <property type="match status" value="1"/>
</dbReference>
<dbReference type="EMBL" id="MK934157">
    <property type="protein sequence ID" value="QHT53620.1"/>
    <property type="molecule type" value="mRNA"/>
</dbReference>